<dbReference type="InterPro" id="IPR002110">
    <property type="entry name" value="Ankyrin_rpt"/>
</dbReference>
<feature type="repeat" description="ANK" evidence="3">
    <location>
        <begin position="121"/>
        <end position="147"/>
    </location>
</feature>
<feature type="repeat" description="ANK" evidence="3">
    <location>
        <begin position="231"/>
        <end position="263"/>
    </location>
</feature>
<name>A0A8J3DDF4_9BACT</name>
<dbReference type="Proteomes" id="UP000642829">
    <property type="component" value="Unassembled WGS sequence"/>
</dbReference>
<comment type="caution">
    <text evidence="4">The sequence shown here is derived from an EMBL/GenBank/DDBJ whole genome shotgun (WGS) entry which is preliminary data.</text>
</comment>
<evidence type="ECO:0000256" key="2">
    <source>
        <dbReference type="ARBA" id="ARBA00023043"/>
    </source>
</evidence>
<dbReference type="RefSeq" id="WP_189515809.1">
    <property type="nucleotide sequence ID" value="NZ_BMXG01000017.1"/>
</dbReference>
<dbReference type="Gene3D" id="1.25.40.20">
    <property type="entry name" value="Ankyrin repeat-containing domain"/>
    <property type="match status" value="4"/>
</dbReference>
<dbReference type="SMART" id="SM00248">
    <property type="entry name" value="ANK"/>
    <property type="match status" value="7"/>
</dbReference>
<dbReference type="PANTHER" id="PTHR24171:SF9">
    <property type="entry name" value="ANKYRIN REPEAT DOMAIN-CONTAINING PROTEIN 39"/>
    <property type="match status" value="1"/>
</dbReference>
<evidence type="ECO:0000256" key="3">
    <source>
        <dbReference type="PROSITE-ProRule" id="PRU00023"/>
    </source>
</evidence>
<evidence type="ECO:0008006" key="6">
    <source>
        <dbReference type="Google" id="ProtNLM"/>
    </source>
</evidence>
<keyword evidence="1" id="KW-0677">Repeat</keyword>
<organism evidence="4 5">
    <name type="scientific">Cerasicoccus arenae</name>
    <dbReference type="NCBI Taxonomy" id="424488"/>
    <lineage>
        <taxon>Bacteria</taxon>
        <taxon>Pseudomonadati</taxon>
        <taxon>Verrucomicrobiota</taxon>
        <taxon>Opitutia</taxon>
        <taxon>Puniceicoccales</taxon>
        <taxon>Cerasicoccaceae</taxon>
        <taxon>Cerasicoccus</taxon>
    </lineage>
</organism>
<dbReference type="PROSITE" id="PS50297">
    <property type="entry name" value="ANK_REP_REGION"/>
    <property type="match status" value="2"/>
</dbReference>
<accession>A0A8J3DDF4</accession>
<dbReference type="InterPro" id="IPR036770">
    <property type="entry name" value="Ankyrin_rpt-contain_sf"/>
</dbReference>
<sequence length="633" mass="70978">MNTSKNRHDPIRRQLPERPDLQQIKRQAKELIARYNNGDSATRQEVEFYFPKLQEPLQHSQAILIIARSHGYASWSRLKAFVDGVTVARFCDAAKAGDVGTLKSMAKKRPELVKMELAPDDERIALHFAVMNNQADAVRWLMQAGSDARKGIYPYRDVSSALDLSKRSGSEAINKIIEEEEQRRRENASCPNVTVSPAQDKINQLIKEGSDADVLALMKLNHDLLRSCDRDGCTPLHRAAEQSRLSLVEAMIAQGAPVFKEDLSGMNALEYALHRPRWERHGTPERIAIARRLEKAGVEPSLLSLAALGEIEKLKRVHEQSSDGFHRIQESIDWQTGGLMSQAVRFGQLDLLAWLLEIGLDPDERTRLGGVEDEIWSEGRPLWLAAANSDLTAAKLLLDAGANPDGNVYASGVALDRAYENKDEKMKALLLKHGAKFMSWTLCYHNEVERAPQWIEDNPDKINDLLWAAAGRGSLAITRMGFDKLDWPGDDNHWFNILAETMSGLYWGVERVDEFLEVFDFYLDNGISPNVMGKRGVTLAHHVIGRCPGHITESIRIRFLKQLIEKGAVLTARDEVLQATPLGWACRWGYAEVAAYLLASGVESDEADAPPWARPRAIAESYGHFRLLSNILN</sequence>
<evidence type="ECO:0000256" key="1">
    <source>
        <dbReference type="ARBA" id="ARBA00022737"/>
    </source>
</evidence>
<dbReference type="Pfam" id="PF00023">
    <property type="entry name" value="Ank"/>
    <property type="match status" value="1"/>
</dbReference>
<dbReference type="EMBL" id="BMXG01000017">
    <property type="protein sequence ID" value="GHC07320.1"/>
    <property type="molecule type" value="Genomic_DNA"/>
</dbReference>
<keyword evidence="2 3" id="KW-0040">ANK repeat</keyword>
<evidence type="ECO:0000313" key="5">
    <source>
        <dbReference type="Proteomes" id="UP000642829"/>
    </source>
</evidence>
<reference evidence="4" key="1">
    <citation type="journal article" date="2014" name="Int. J. Syst. Evol. Microbiol.">
        <title>Complete genome sequence of Corynebacterium casei LMG S-19264T (=DSM 44701T), isolated from a smear-ripened cheese.</title>
        <authorList>
            <consortium name="US DOE Joint Genome Institute (JGI-PGF)"/>
            <person name="Walter F."/>
            <person name="Albersmeier A."/>
            <person name="Kalinowski J."/>
            <person name="Ruckert C."/>
        </authorList>
    </citation>
    <scope>NUCLEOTIDE SEQUENCE</scope>
    <source>
        <strain evidence="4">KCTC 12870</strain>
    </source>
</reference>
<dbReference type="SUPFAM" id="SSF48403">
    <property type="entry name" value="Ankyrin repeat"/>
    <property type="match status" value="1"/>
</dbReference>
<proteinExistence type="predicted"/>
<dbReference type="AlphaFoldDB" id="A0A8J3DDF4"/>
<dbReference type="PANTHER" id="PTHR24171">
    <property type="entry name" value="ANKYRIN REPEAT DOMAIN-CONTAINING PROTEIN 39-RELATED"/>
    <property type="match status" value="1"/>
</dbReference>
<gene>
    <name evidence="4" type="ORF">GCM10007047_25550</name>
</gene>
<keyword evidence="5" id="KW-1185">Reference proteome</keyword>
<evidence type="ECO:0000313" key="4">
    <source>
        <dbReference type="EMBL" id="GHC07320.1"/>
    </source>
</evidence>
<protein>
    <recommendedName>
        <fullName evidence="6">Ankyrin repeat domain-containing protein</fullName>
    </recommendedName>
</protein>
<dbReference type="PROSITE" id="PS50088">
    <property type="entry name" value="ANK_REPEAT"/>
    <property type="match status" value="2"/>
</dbReference>
<reference evidence="4" key="2">
    <citation type="submission" date="2020-09" db="EMBL/GenBank/DDBJ databases">
        <authorList>
            <person name="Sun Q."/>
            <person name="Kim S."/>
        </authorList>
    </citation>
    <scope>NUCLEOTIDE SEQUENCE</scope>
    <source>
        <strain evidence="4">KCTC 12870</strain>
    </source>
</reference>